<accession>A0A5B7INV8</accession>
<gene>
    <name evidence="2" type="primary">pol_30</name>
    <name evidence="2" type="ORF">E2C01_080281</name>
</gene>
<sequence length="163" mass="18648">MTVGGRESEVQPITARVPQGSCLGPLLWNVYINDLLHLIPNARAYADDVTLTQSYRPQEETATQSQLSDTLSRIIAWGNMWQVKFAPHKTQLLHVSRRRAALRLNFNEAALTSQDEEDRVSHLQPLKQARRLSPVATRAVVQTPELIQPRCRTWHEQRQFTLT</sequence>
<comment type="caution">
    <text evidence="2">The sequence shown here is derived from an EMBL/GenBank/DDBJ whole genome shotgun (WGS) entry which is preliminary data.</text>
</comment>
<name>A0A5B7INV8_PORTR</name>
<feature type="domain" description="Reverse transcriptase" evidence="1">
    <location>
        <begin position="5"/>
        <end position="94"/>
    </location>
</feature>
<keyword evidence="2" id="KW-0548">Nucleotidyltransferase</keyword>
<dbReference type="EMBL" id="VSRR010068645">
    <property type="protein sequence ID" value="MPC85502.1"/>
    <property type="molecule type" value="Genomic_DNA"/>
</dbReference>
<keyword evidence="2" id="KW-0808">Transferase</keyword>
<keyword evidence="2" id="KW-0695">RNA-directed DNA polymerase</keyword>
<proteinExistence type="predicted"/>
<dbReference type="Pfam" id="PF00078">
    <property type="entry name" value="RVT_1"/>
    <property type="match status" value="1"/>
</dbReference>
<dbReference type="InterPro" id="IPR000477">
    <property type="entry name" value="RT_dom"/>
</dbReference>
<dbReference type="PANTHER" id="PTHR33332">
    <property type="entry name" value="REVERSE TRANSCRIPTASE DOMAIN-CONTAINING PROTEIN"/>
    <property type="match status" value="1"/>
</dbReference>
<organism evidence="2 3">
    <name type="scientific">Portunus trituberculatus</name>
    <name type="common">Swimming crab</name>
    <name type="synonym">Neptunus trituberculatus</name>
    <dbReference type="NCBI Taxonomy" id="210409"/>
    <lineage>
        <taxon>Eukaryota</taxon>
        <taxon>Metazoa</taxon>
        <taxon>Ecdysozoa</taxon>
        <taxon>Arthropoda</taxon>
        <taxon>Crustacea</taxon>
        <taxon>Multicrustacea</taxon>
        <taxon>Malacostraca</taxon>
        <taxon>Eumalacostraca</taxon>
        <taxon>Eucarida</taxon>
        <taxon>Decapoda</taxon>
        <taxon>Pleocyemata</taxon>
        <taxon>Brachyura</taxon>
        <taxon>Eubrachyura</taxon>
        <taxon>Portunoidea</taxon>
        <taxon>Portunidae</taxon>
        <taxon>Portuninae</taxon>
        <taxon>Portunus</taxon>
    </lineage>
</organism>
<dbReference type="GO" id="GO:0003964">
    <property type="term" value="F:RNA-directed DNA polymerase activity"/>
    <property type="evidence" value="ECO:0007669"/>
    <property type="project" value="UniProtKB-KW"/>
</dbReference>
<keyword evidence="3" id="KW-1185">Reference proteome</keyword>
<dbReference type="AlphaFoldDB" id="A0A5B7INV8"/>
<reference evidence="2 3" key="1">
    <citation type="submission" date="2019-05" db="EMBL/GenBank/DDBJ databases">
        <title>Another draft genome of Portunus trituberculatus and its Hox gene families provides insights of decapod evolution.</title>
        <authorList>
            <person name="Jeong J.-H."/>
            <person name="Song I."/>
            <person name="Kim S."/>
            <person name="Choi T."/>
            <person name="Kim D."/>
            <person name="Ryu S."/>
            <person name="Kim W."/>
        </authorList>
    </citation>
    <scope>NUCLEOTIDE SEQUENCE [LARGE SCALE GENOMIC DNA]</scope>
    <source>
        <tissue evidence="2">Muscle</tissue>
    </source>
</reference>
<protein>
    <submittedName>
        <fullName evidence="2">RNA-directed DNA polymerase from mobile element jockey</fullName>
    </submittedName>
</protein>
<evidence type="ECO:0000313" key="2">
    <source>
        <dbReference type="EMBL" id="MPC85502.1"/>
    </source>
</evidence>
<evidence type="ECO:0000259" key="1">
    <source>
        <dbReference type="Pfam" id="PF00078"/>
    </source>
</evidence>
<dbReference type="Proteomes" id="UP000324222">
    <property type="component" value="Unassembled WGS sequence"/>
</dbReference>
<dbReference type="OrthoDB" id="6756650at2759"/>
<evidence type="ECO:0000313" key="3">
    <source>
        <dbReference type="Proteomes" id="UP000324222"/>
    </source>
</evidence>